<name>A0ABW3JGT4_9FLAO</name>
<feature type="transmembrane region" description="Helical" evidence="1">
    <location>
        <begin position="12"/>
        <end position="33"/>
    </location>
</feature>
<accession>A0ABW3JGT4</accession>
<dbReference type="EC" id="2.3.-.-" evidence="3"/>
<reference evidence="4" key="1">
    <citation type="journal article" date="2019" name="Int. J. Syst. Evol. Microbiol.">
        <title>The Global Catalogue of Microorganisms (GCM) 10K type strain sequencing project: providing services to taxonomists for standard genome sequencing and annotation.</title>
        <authorList>
            <consortium name="The Broad Institute Genomics Platform"/>
            <consortium name="The Broad Institute Genome Sequencing Center for Infectious Disease"/>
            <person name="Wu L."/>
            <person name="Ma J."/>
        </authorList>
    </citation>
    <scope>NUCLEOTIDE SEQUENCE [LARGE SCALE GENOMIC DNA]</scope>
    <source>
        <strain evidence="4">CCUG 62414</strain>
    </source>
</reference>
<evidence type="ECO:0000259" key="2">
    <source>
        <dbReference type="Pfam" id="PF01757"/>
    </source>
</evidence>
<dbReference type="InterPro" id="IPR002656">
    <property type="entry name" value="Acyl_transf_3_dom"/>
</dbReference>
<keyword evidence="3" id="KW-0808">Transferase</keyword>
<feature type="transmembrane region" description="Helical" evidence="1">
    <location>
        <begin position="39"/>
        <end position="63"/>
    </location>
</feature>
<dbReference type="Proteomes" id="UP001597061">
    <property type="component" value="Unassembled WGS sequence"/>
</dbReference>
<keyword evidence="1" id="KW-1133">Transmembrane helix</keyword>
<evidence type="ECO:0000313" key="3">
    <source>
        <dbReference type="EMBL" id="MFD0989494.1"/>
    </source>
</evidence>
<dbReference type="GO" id="GO:0016746">
    <property type="term" value="F:acyltransferase activity"/>
    <property type="evidence" value="ECO:0007669"/>
    <property type="project" value="UniProtKB-KW"/>
</dbReference>
<organism evidence="3 4">
    <name type="scientific">Mariniflexile jejuense</name>
    <dbReference type="NCBI Taxonomy" id="1173582"/>
    <lineage>
        <taxon>Bacteria</taxon>
        <taxon>Pseudomonadati</taxon>
        <taxon>Bacteroidota</taxon>
        <taxon>Flavobacteriia</taxon>
        <taxon>Flavobacteriales</taxon>
        <taxon>Flavobacteriaceae</taxon>
        <taxon>Mariniflexile</taxon>
    </lineage>
</organism>
<evidence type="ECO:0000256" key="1">
    <source>
        <dbReference type="SAM" id="Phobius"/>
    </source>
</evidence>
<dbReference type="Pfam" id="PF01757">
    <property type="entry name" value="Acyl_transf_3"/>
    <property type="match status" value="1"/>
</dbReference>
<dbReference type="RefSeq" id="WP_379925070.1">
    <property type="nucleotide sequence ID" value="NZ_JBHTJI010000001.1"/>
</dbReference>
<dbReference type="InterPro" id="IPR050879">
    <property type="entry name" value="Acyltransferase_3"/>
</dbReference>
<comment type="caution">
    <text evidence="3">The sequence shown here is derived from an EMBL/GenBank/DDBJ whole genome shotgun (WGS) entry which is preliminary data.</text>
</comment>
<evidence type="ECO:0000313" key="4">
    <source>
        <dbReference type="Proteomes" id="UP001597061"/>
    </source>
</evidence>
<dbReference type="PANTHER" id="PTHR23028:SF53">
    <property type="entry name" value="ACYL_TRANSF_3 DOMAIN-CONTAINING PROTEIN"/>
    <property type="match status" value="1"/>
</dbReference>
<keyword evidence="4" id="KW-1185">Reference proteome</keyword>
<proteinExistence type="predicted"/>
<feature type="domain" description="Acyltransferase 3" evidence="2">
    <location>
        <begin position="11"/>
        <end position="96"/>
    </location>
</feature>
<dbReference type="PANTHER" id="PTHR23028">
    <property type="entry name" value="ACETYLTRANSFERASE"/>
    <property type="match status" value="1"/>
</dbReference>
<gene>
    <name evidence="3" type="ORF">ACFQ1R_05265</name>
</gene>
<dbReference type="EMBL" id="JBHTJI010000001">
    <property type="protein sequence ID" value="MFD0989494.1"/>
    <property type="molecule type" value="Genomic_DNA"/>
</dbReference>
<sequence>MDIDYKHRIFGLDVIRAVAILLVIFSHSTILLFPDKETTLLVIIRFFGTIGVDLFFVLSGFLIGGNILKQLAQEKTALKDFVYFWIRRWFRTLPNYF</sequence>
<protein>
    <submittedName>
        <fullName evidence="3">Acyltransferase family protein</fullName>
        <ecNumber evidence="3">2.3.-.-</ecNumber>
    </submittedName>
</protein>
<keyword evidence="1" id="KW-0472">Membrane</keyword>
<keyword evidence="1" id="KW-0812">Transmembrane</keyword>
<keyword evidence="3" id="KW-0012">Acyltransferase</keyword>